<reference evidence="5 6" key="1">
    <citation type="submission" date="2024-01" db="EMBL/GenBank/DDBJ databases">
        <authorList>
            <consortium name="Genoscope - CEA"/>
            <person name="William W."/>
        </authorList>
    </citation>
    <scope>NUCLEOTIDE SEQUENCE [LARGE SCALE GENOMIC DNA]</scope>
    <source>
        <strain evidence="5 6">29B2s-10</strain>
    </source>
</reference>
<protein>
    <submittedName>
        <fullName evidence="5">Uncharacterized protein</fullName>
    </submittedName>
</protein>
<dbReference type="PANTHER" id="PTHR47566:SF1">
    <property type="entry name" value="PROTEIN NUD1"/>
    <property type="match status" value="1"/>
</dbReference>
<feature type="compositionally biased region" description="Basic and acidic residues" evidence="4">
    <location>
        <begin position="93"/>
        <end position="114"/>
    </location>
</feature>
<feature type="compositionally biased region" description="Polar residues" evidence="4">
    <location>
        <begin position="506"/>
        <end position="528"/>
    </location>
</feature>
<dbReference type="InterPro" id="IPR052574">
    <property type="entry name" value="CDIRP"/>
</dbReference>
<dbReference type="EMBL" id="OZ004253">
    <property type="protein sequence ID" value="CAK7892128.1"/>
    <property type="molecule type" value="Genomic_DNA"/>
</dbReference>
<evidence type="ECO:0000256" key="2">
    <source>
        <dbReference type="ARBA" id="ARBA00022737"/>
    </source>
</evidence>
<keyword evidence="3" id="KW-0175">Coiled coil</keyword>
<feature type="region of interest" description="Disordered" evidence="4">
    <location>
        <begin position="151"/>
        <end position="247"/>
    </location>
</feature>
<dbReference type="InterPro" id="IPR032675">
    <property type="entry name" value="LRR_dom_sf"/>
</dbReference>
<evidence type="ECO:0000256" key="3">
    <source>
        <dbReference type="SAM" id="Coils"/>
    </source>
</evidence>
<feature type="compositionally biased region" description="Basic and acidic residues" evidence="4">
    <location>
        <begin position="202"/>
        <end position="226"/>
    </location>
</feature>
<dbReference type="Proteomes" id="UP001497600">
    <property type="component" value="Chromosome A"/>
</dbReference>
<name>A0ABP0E7X8_9ASCO</name>
<accession>A0ABP0E7X8</accession>
<feature type="compositionally biased region" description="Basic and acidic residues" evidence="4">
    <location>
        <begin position="539"/>
        <end position="548"/>
    </location>
</feature>
<dbReference type="SMART" id="SM00365">
    <property type="entry name" value="LRR_SD22"/>
    <property type="match status" value="7"/>
</dbReference>
<sequence>MNRLVSDASSATTGQIRNYMKNTELSDSMIHPPATMTTDPSTAPSVQEYHDKTEKDLSFALSQESSLKRDGEDVDLKVIVEDEFEGTTKKHHKENDDSNHEDEHEDHLKISEPKEFSYQNKLKYLPNADFQDGDSTGRSFQMSTYSPLNSIPNTFKYKSHPNARTKSLLGGPRRKSQELVEEEEIEEDEDEGEEEEEEQVSDGDKITNKKREDDSVEEQSHMRNETNEVPMRTSTIKEHKNGDTTPNWMPDVLNEKWHPPGSVRFDSQLPENEYEIPDFGSSVRITRPSNRDFDLHLNSTGNTMIHNSKAELHVTPEWMKASKEYAAKKAEPFENIFLSVGAAGGGDIYRKLDDSGSKGFTMSSTTSSPIPSLSEKRGRNGGGISPQIGAEDVRQIVEAGSSRNPESPLKLFHDKYNTYTKDRLTEVLQKVHNKSPAVFQNMNGVNDDLNLSKEYVVPDLPEPKMKIKNFTRSGSYTEREFLKNADDVFKGVQKRGFMGRQLSMRDVTNISGRSRNNNSTSEKVNSQVTSNSTSTSTPKNDRVRHINELDELESDDDYSSSFTSGFEDDQSGSKIHPGSSINGMTNNEYTSFESSSLNNNSQENNHSYNQLSPKNLKHLQRQLSTESNNSYTYDGSSEEIEELTSDHVHEVESKRSNQGEELESIMRRLQDIEYMLKETAIKSHNEELMQLRRENEKLRHELDGRKPNNVGISPKGPIGEVTMDTLEYTVEDLSQVQDFIRWKRPSQLTLGKSPDNFREANAAKDPLDHEPQDSKNNIVKGRLDPNLDLPREYNNMILDIENQKWINNEVAEASNYRGSLDSIEDLVSQDLDEGDAQGRHTPSGEAANVTLNSTLRSKGSARKNKLEVSFHLPNSTSDSVENFSMAEKERGNVTNVSQLGDATFSQTKRRLVNVITEILPSDVDWNKVRDISLSKFNLENIKELDTFLPRLTSVDLSNNEIKYTDGISKKILNLDISNNLIDNISSFAKFHDLQVLKASHNQLGSLSSISNNIHLTELSVNNNKLTNLDGIQNLTNLIRLDVSQNDLVGDIDFQKFNLKNLQELNLSENNLRNIIGLENLPNLRVINLNENRLQHIDCKGKHPRLKKLLFKLNKVRKLDLEPYPCLRVLRMDGNAIDTISDIKKSTYLEEISCKSQSNLTVVEKVFEGASDIQRLDISGNTHFDFRGLESVRKSLHVNPFLNLNTLVLSAMNLTKLPENFGDIFPNVRDLNLNFNKLNNIEALSKLSNVRKLYMVSNRIDKVQQIVGGLFNSRKTLRVLDMRLNQVNIEFYPYVFNKQELEYSQHIKATANIDLSPIQLETLDDIESFAILYQSLNKSYDEWVERDSQFLNRLQVEHGSTWAKQRLNYETLLINLFLRLKKLDGSLITSERRDALKKRLHSNTR</sequence>
<feature type="region of interest" description="Disordered" evidence="4">
    <location>
        <begin position="359"/>
        <end position="387"/>
    </location>
</feature>
<evidence type="ECO:0000313" key="5">
    <source>
        <dbReference type="EMBL" id="CAK7892128.1"/>
    </source>
</evidence>
<feature type="compositionally biased region" description="Acidic residues" evidence="4">
    <location>
        <begin position="549"/>
        <end position="558"/>
    </location>
</feature>
<dbReference type="PANTHER" id="PTHR47566">
    <property type="match status" value="1"/>
</dbReference>
<feature type="compositionally biased region" description="Polar residues" evidence="4">
    <location>
        <begin position="579"/>
        <end position="590"/>
    </location>
</feature>
<dbReference type="InterPro" id="IPR003591">
    <property type="entry name" value="Leu-rich_rpt_typical-subtyp"/>
</dbReference>
<keyword evidence="1" id="KW-0433">Leucine-rich repeat</keyword>
<feature type="coiled-coil region" evidence="3">
    <location>
        <begin position="674"/>
        <end position="701"/>
    </location>
</feature>
<proteinExistence type="predicted"/>
<dbReference type="Gene3D" id="3.80.10.10">
    <property type="entry name" value="Ribonuclease Inhibitor"/>
    <property type="match status" value="4"/>
</dbReference>
<dbReference type="SUPFAM" id="SSF52058">
    <property type="entry name" value="L domain-like"/>
    <property type="match status" value="2"/>
</dbReference>
<feature type="compositionally biased region" description="Low complexity" evidence="4">
    <location>
        <begin position="363"/>
        <end position="373"/>
    </location>
</feature>
<dbReference type="PROSITE" id="PS51450">
    <property type="entry name" value="LRR"/>
    <property type="match status" value="3"/>
</dbReference>
<feature type="region of interest" description="Disordered" evidence="4">
    <location>
        <begin position="503"/>
        <end position="610"/>
    </location>
</feature>
<keyword evidence="2" id="KW-0677">Repeat</keyword>
<feature type="compositionally biased region" description="Polar residues" evidence="4">
    <location>
        <begin position="35"/>
        <end position="45"/>
    </location>
</feature>
<feature type="compositionally biased region" description="Low complexity" evidence="4">
    <location>
        <begin position="591"/>
        <end position="609"/>
    </location>
</feature>
<evidence type="ECO:0000313" key="6">
    <source>
        <dbReference type="Proteomes" id="UP001497600"/>
    </source>
</evidence>
<feature type="region of interest" description="Disordered" evidence="4">
    <location>
        <begin position="750"/>
        <end position="783"/>
    </location>
</feature>
<feature type="compositionally biased region" description="Basic and acidic residues" evidence="4">
    <location>
        <begin position="755"/>
        <end position="773"/>
    </location>
</feature>
<feature type="region of interest" description="Disordered" evidence="4">
    <location>
        <begin position="86"/>
        <end position="114"/>
    </location>
</feature>
<evidence type="ECO:0000256" key="4">
    <source>
        <dbReference type="SAM" id="MobiDB-lite"/>
    </source>
</evidence>
<dbReference type="SMART" id="SM00369">
    <property type="entry name" value="LRR_TYP"/>
    <property type="match status" value="5"/>
</dbReference>
<keyword evidence="6" id="KW-1185">Reference proteome</keyword>
<feature type="compositionally biased region" description="Acidic residues" evidence="4">
    <location>
        <begin position="179"/>
        <end position="201"/>
    </location>
</feature>
<feature type="region of interest" description="Disordered" evidence="4">
    <location>
        <begin position="22"/>
        <end position="49"/>
    </location>
</feature>
<dbReference type="InterPro" id="IPR001611">
    <property type="entry name" value="Leu-rich_rpt"/>
</dbReference>
<gene>
    <name evidence="5" type="ORF">CAAN4_A01574</name>
</gene>
<organism evidence="5 6">
    <name type="scientific">[Candida] anglica</name>
    <dbReference type="NCBI Taxonomy" id="148631"/>
    <lineage>
        <taxon>Eukaryota</taxon>
        <taxon>Fungi</taxon>
        <taxon>Dikarya</taxon>
        <taxon>Ascomycota</taxon>
        <taxon>Saccharomycotina</taxon>
        <taxon>Pichiomycetes</taxon>
        <taxon>Debaryomycetaceae</taxon>
        <taxon>Kurtzmaniella</taxon>
    </lineage>
</organism>
<evidence type="ECO:0000256" key="1">
    <source>
        <dbReference type="ARBA" id="ARBA00022614"/>
    </source>
</evidence>